<feature type="domain" description="HTH marR-type" evidence="4">
    <location>
        <begin position="1"/>
        <end position="137"/>
    </location>
</feature>
<evidence type="ECO:0000313" key="6">
    <source>
        <dbReference type="EMBL" id="SET18958.1"/>
    </source>
</evidence>
<keyword evidence="3" id="KW-0804">Transcription</keyword>
<dbReference type="GO" id="GO:0003677">
    <property type="term" value="F:DNA binding"/>
    <property type="evidence" value="ECO:0007669"/>
    <property type="project" value="UniProtKB-KW"/>
</dbReference>
<dbReference type="EMBL" id="FOIB01000001">
    <property type="protein sequence ID" value="SET18958.1"/>
    <property type="molecule type" value="Genomic_DNA"/>
</dbReference>
<dbReference type="PROSITE" id="PS01117">
    <property type="entry name" value="HTH_MARR_1"/>
    <property type="match status" value="1"/>
</dbReference>
<keyword evidence="2 6" id="KW-0238">DNA-binding</keyword>
<evidence type="ECO:0000313" key="5">
    <source>
        <dbReference type="EMBL" id="GEN05071.1"/>
    </source>
</evidence>
<reference evidence="5 8" key="2">
    <citation type="submission" date="2019-07" db="EMBL/GenBank/DDBJ databases">
        <title>Whole genome shotgun sequence of Myxococcus fulvus NBRC 100333.</title>
        <authorList>
            <person name="Hosoyama A."/>
            <person name="Uohara A."/>
            <person name="Ohji S."/>
            <person name="Ichikawa N."/>
        </authorList>
    </citation>
    <scope>NUCLEOTIDE SEQUENCE [LARGE SCALE GENOMIC DNA]</scope>
    <source>
        <strain evidence="5 8">NBRC 100333</strain>
    </source>
</reference>
<dbReference type="EMBL" id="BJXR01000002">
    <property type="protein sequence ID" value="GEN05071.1"/>
    <property type="molecule type" value="Genomic_DNA"/>
</dbReference>
<dbReference type="InterPro" id="IPR036390">
    <property type="entry name" value="WH_DNA-bd_sf"/>
</dbReference>
<dbReference type="RefSeq" id="WP_074949803.1">
    <property type="nucleotide sequence ID" value="NZ_BJXR01000002.1"/>
</dbReference>
<reference evidence="6 7" key="1">
    <citation type="submission" date="2016-10" db="EMBL/GenBank/DDBJ databases">
        <authorList>
            <person name="Varghese N."/>
            <person name="Submissions S."/>
        </authorList>
    </citation>
    <scope>NUCLEOTIDE SEQUENCE [LARGE SCALE GENOMIC DNA]</scope>
    <source>
        <strain evidence="6 7">DSM 16525</strain>
    </source>
</reference>
<sequence>MNQRLGLLLESFLGHVSHSRGRVLSLLAEHGVTADQGILLRHVHEQPGMPLSTLAERMGLSLPSVSQMAERLVKLGYVTRREDPEDRRRKSLQVTAKASRFLTAFKRVRAEELALGSARLTAPTKQRLVSALEAALAELEGEPS</sequence>
<evidence type="ECO:0000313" key="7">
    <source>
        <dbReference type="Proteomes" id="UP000183760"/>
    </source>
</evidence>
<accession>A0A511ST17</accession>
<dbReference type="InterPro" id="IPR023187">
    <property type="entry name" value="Tscrpt_reg_MarR-type_CS"/>
</dbReference>
<dbReference type="InterPro" id="IPR036388">
    <property type="entry name" value="WH-like_DNA-bd_sf"/>
</dbReference>
<evidence type="ECO:0000259" key="4">
    <source>
        <dbReference type="PROSITE" id="PS50995"/>
    </source>
</evidence>
<dbReference type="PANTHER" id="PTHR42756:SF1">
    <property type="entry name" value="TRANSCRIPTIONAL REPRESSOR OF EMRAB OPERON"/>
    <property type="match status" value="1"/>
</dbReference>
<dbReference type="AlphaFoldDB" id="A0A511ST17"/>
<dbReference type="SMART" id="SM00347">
    <property type="entry name" value="HTH_MARR"/>
    <property type="match status" value="1"/>
</dbReference>
<dbReference type="Proteomes" id="UP000183760">
    <property type="component" value="Unassembled WGS sequence"/>
</dbReference>
<name>A0A511ST17_MYXFU</name>
<dbReference type="PROSITE" id="PS50995">
    <property type="entry name" value="HTH_MARR_2"/>
    <property type="match status" value="1"/>
</dbReference>
<protein>
    <submittedName>
        <fullName evidence="6">DNA-binding transcriptional regulator, MarR family</fullName>
    </submittedName>
</protein>
<comment type="caution">
    <text evidence="5">The sequence shown here is derived from an EMBL/GenBank/DDBJ whole genome shotgun (WGS) entry which is preliminary data.</text>
</comment>
<evidence type="ECO:0000256" key="3">
    <source>
        <dbReference type="ARBA" id="ARBA00023163"/>
    </source>
</evidence>
<evidence type="ECO:0000313" key="8">
    <source>
        <dbReference type="Proteomes" id="UP000321514"/>
    </source>
</evidence>
<proteinExistence type="predicted"/>
<evidence type="ECO:0000256" key="1">
    <source>
        <dbReference type="ARBA" id="ARBA00023015"/>
    </source>
</evidence>
<dbReference type="STRING" id="1334629.MFUL124B02_07820"/>
<dbReference type="PRINTS" id="PR00598">
    <property type="entry name" value="HTHMARR"/>
</dbReference>
<dbReference type="SUPFAM" id="SSF46785">
    <property type="entry name" value="Winged helix' DNA-binding domain"/>
    <property type="match status" value="1"/>
</dbReference>
<gene>
    <name evidence="5" type="ORF">MFU01_01080</name>
    <name evidence="6" type="ORF">SAMN05443572_1011385</name>
</gene>
<dbReference type="GO" id="GO:0003700">
    <property type="term" value="F:DNA-binding transcription factor activity"/>
    <property type="evidence" value="ECO:0007669"/>
    <property type="project" value="InterPro"/>
</dbReference>
<dbReference type="OrthoDB" id="6002259at2"/>
<keyword evidence="1" id="KW-0805">Transcription regulation</keyword>
<dbReference type="Gene3D" id="1.10.10.10">
    <property type="entry name" value="Winged helix-like DNA-binding domain superfamily/Winged helix DNA-binding domain"/>
    <property type="match status" value="1"/>
</dbReference>
<organism evidence="5 8">
    <name type="scientific">Myxococcus fulvus</name>
    <dbReference type="NCBI Taxonomy" id="33"/>
    <lineage>
        <taxon>Bacteria</taxon>
        <taxon>Pseudomonadati</taxon>
        <taxon>Myxococcota</taxon>
        <taxon>Myxococcia</taxon>
        <taxon>Myxococcales</taxon>
        <taxon>Cystobacterineae</taxon>
        <taxon>Myxococcaceae</taxon>
        <taxon>Myxococcus</taxon>
    </lineage>
</organism>
<dbReference type="Pfam" id="PF12802">
    <property type="entry name" value="MarR_2"/>
    <property type="match status" value="1"/>
</dbReference>
<keyword evidence="7" id="KW-1185">Reference proteome</keyword>
<dbReference type="InterPro" id="IPR000835">
    <property type="entry name" value="HTH_MarR-typ"/>
</dbReference>
<dbReference type="Proteomes" id="UP000321514">
    <property type="component" value="Unassembled WGS sequence"/>
</dbReference>
<dbReference type="PANTHER" id="PTHR42756">
    <property type="entry name" value="TRANSCRIPTIONAL REGULATOR, MARR"/>
    <property type="match status" value="1"/>
</dbReference>
<evidence type="ECO:0000256" key="2">
    <source>
        <dbReference type="ARBA" id="ARBA00023125"/>
    </source>
</evidence>